<reference evidence="1" key="1">
    <citation type="journal article" date="2014" name="Appl. Environ. Microbiol.">
        <title>Comparative genomic and morphological analysis of Listeria phages isolated from farm environments.</title>
        <authorList>
            <person name="Denes T."/>
            <person name="Vongkamjan K."/>
            <person name="Ackermann H.W."/>
            <person name="Moreno Switt A.I."/>
            <person name="Wiedmann M."/>
            <person name="den Bakker H.C."/>
        </authorList>
    </citation>
    <scope>NUCLEOTIDE SEQUENCE</scope>
</reference>
<organism evidence="1">
    <name type="scientific">Listeria phage LP-083-1</name>
    <dbReference type="NCBI Taxonomy" id="1458854"/>
    <lineage>
        <taxon>Viruses</taxon>
        <taxon>Duplodnaviria</taxon>
        <taxon>Heunggongvirae</taxon>
        <taxon>Uroviricota</taxon>
        <taxon>Caudoviricetes</taxon>
    </lineage>
</organism>
<sequence>MSNWDDIRKRQWEHLNDIRILEDIRKSLDDVVTYPGLEILQLMYDVESITNGLRKEFDKLDEIVKLMEEK</sequence>
<protein>
    <submittedName>
        <fullName evidence="1">Uncharacterized protein</fullName>
    </submittedName>
</protein>
<name>A0A059T7Z4_9CAUD</name>
<dbReference type="EMBL" id="KJ094028">
    <property type="protein sequence ID" value="AHL18986.1"/>
    <property type="molecule type" value="Genomic_DNA"/>
</dbReference>
<evidence type="ECO:0000313" key="1">
    <source>
        <dbReference type="EMBL" id="AHL18986.1"/>
    </source>
</evidence>
<proteinExistence type="predicted"/>
<gene>
    <name evidence="1" type="ORF">LP083-1_021</name>
</gene>
<accession>A0A059T7Z4</accession>